<evidence type="ECO:0000256" key="1">
    <source>
        <dbReference type="SAM" id="MobiDB-lite"/>
    </source>
</evidence>
<gene>
    <name evidence="2" type="ORF">LCGC14_2493230</name>
</gene>
<comment type="caution">
    <text evidence="2">The sequence shown here is derived from an EMBL/GenBank/DDBJ whole genome shotgun (WGS) entry which is preliminary data.</text>
</comment>
<evidence type="ECO:0000313" key="2">
    <source>
        <dbReference type="EMBL" id="KKL16673.1"/>
    </source>
</evidence>
<name>A0A0F9DXV3_9ZZZZ</name>
<dbReference type="EMBL" id="LAZR01039569">
    <property type="protein sequence ID" value="KKL16673.1"/>
    <property type="molecule type" value="Genomic_DNA"/>
</dbReference>
<organism evidence="2">
    <name type="scientific">marine sediment metagenome</name>
    <dbReference type="NCBI Taxonomy" id="412755"/>
    <lineage>
        <taxon>unclassified sequences</taxon>
        <taxon>metagenomes</taxon>
        <taxon>ecological metagenomes</taxon>
    </lineage>
</organism>
<proteinExistence type="predicted"/>
<reference evidence="2" key="1">
    <citation type="journal article" date="2015" name="Nature">
        <title>Complex archaea that bridge the gap between prokaryotes and eukaryotes.</title>
        <authorList>
            <person name="Spang A."/>
            <person name="Saw J.H."/>
            <person name="Jorgensen S.L."/>
            <person name="Zaremba-Niedzwiedzka K."/>
            <person name="Martijn J."/>
            <person name="Lind A.E."/>
            <person name="van Eijk R."/>
            <person name="Schleper C."/>
            <person name="Guy L."/>
            <person name="Ettema T.J."/>
        </authorList>
    </citation>
    <scope>NUCLEOTIDE SEQUENCE</scope>
</reference>
<feature type="compositionally biased region" description="Polar residues" evidence="1">
    <location>
        <begin position="53"/>
        <end position="64"/>
    </location>
</feature>
<feature type="region of interest" description="Disordered" evidence="1">
    <location>
        <begin position="38"/>
        <end position="82"/>
    </location>
</feature>
<sequence>MIYRCTNLKSKAYKYYGGRGITVCQRWLGSLELFKEDMGERPSPQHSIDRINNDGNYEPSNCKWSTRKEQQNNKRNSKRRIK</sequence>
<dbReference type="AlphaFoldDB" id="A0A0F9DXV3"/>
<protein>
    <submittedName>
        <fullName evidence="2">Uncharacterized protein</fullName>
    </submittedName>
</protein>
<accession>A0A0F9DXV3</accession>